<evidence type="ECO:0000313" key="2">
    <source>
        <dbReference type="EMBL" id="BAI68599.1"/>
    </source>
</evidence>
<dbReference type="AlphaFoldDB" id="D3DFJ7"/>
<dbReference type="KEGG" id="hth:HTH_0132"/>
<proteinExistence type="predicted"/>
<evidence type="ECO:0000313" key="3">
    <source>
        <dbReference type="Proteomes" id="UP000002574"/>
    </source>
</evidence>
<dbReference type="OrthoDB" id="9798996at2"/>
<protein>
    <recommendedName>
        <fullName evidence="1">DUF2249 domain-containing protein</fullName>
    </recommendedName>
</protein>
<dbReference type="STRING" id="608538.HTH_0132"/>
<gene>
    <name evidence="2" type="ordered locus">HTH_0132</name>
</gene>
<organism evidence="2 3">
    <name type="scientific">Hydrogenobacter thermophilus (strain DSM 6534 / IAM 12695 / TK-6)</name>
    <dbReference type="NCBI Taxonomy" id="608538"/>
    <lineage>
        <taxon>Bacteria</taxon>
        <taxon>Pseudomonadati</taxon>
        <taxon>Aquificota</taxon>
        <taxon>Aquificia</taxon>
        <taxon>Aquificales</taxon>
        <taxon>Aquificaceae</taxon>
        <taxon>Hydrogenobacter</taxon>
    </lineage>
</organism>
<dbReference type="KEGG" id="hte:Hydth_0133"/>
<dbReference type="Proteomes" id="UP000002574">
    <property type="component" value="Chromosome"/>
</dbReference>
<accession>D3DFJ7</accession>
<name>D3DFJ7_HYDTT</name>
<dbReference type="InterPro" id="IPR018720">
    <property type="entry name" value="DUF2249"/>
</dbReference>
<keyword evidence="3" id="KW-1185">Reference proteome</keyword>
<dbReference type="eggNOG" id="COG4309">
    <property type="taxonomic scope" value="Bacteria"/>
</dbReference>
<dbReference type="Pfam" id="PF10006">
    <property type="entry name" value="DUF2249"/>
    <property type="match status" value="1"/>
</dbReference>
<reference evidence="2 3" key="1">
    <citation type="journal article" date="2010" name="J. Bacteriol.">
        <title>Complete genome sequence of the thermophilic, obligately chemolithoautotrophic hydrogen-oxidizing bacterium Hydrogenobacter thermophilus TK-6.</title>
        <authorList>
            <person name="Arai H."/>
            <person name="Kanbe H."/>
            <person name="Ishii M."/>
            <person name="Igarashi Y."/>
        </authorList>
    </citation>
    <scope>NUCLEOTIDE SEQUENCE [LARGE SCALE GENOMIC DNA]</scope>
    <source>
        <strain evidence="3">DSM 6534 / IAM 12695 / TK-6 [Tokyo]</strain>
    </source>
</reference>
<evidence type="ECO:0000259" key="1">
    <source>
        <dbReference type="Pfam" id="PF10006"/>
    </source>
</evidence>
<feature type="domain" description="DUF2249" evidence="1">
    <location>
        <begin position="89"/>
        <end position="158"/>
    </location>
</feature>
<sequence>MVINQVGSFNHMYVMLSQEGILPSARGYRRIYILLEGSAKYMLGQKFGISQSPCVFGVEEGDIFALIPVDRASILEISLGKDEECEGETIDLRFVEHGARHPLVMKKFSELKKGEGFYIINDHDPLPLYFQMSFAFPKKVGWRYVEVKEDFWKIGIKKLKE</sequence>
<dbReference type="RefSeq" id="WP_012962782.1">
    <property type="nucleotide sequence ID" value="NC_013799.1"/>
</dbReference>
<dbReference type="EMBL" id="AP011112">
    <property type="protein sequence ID" value="BAI68599.1"/>
    <property type="molecule type" value="Genomic_DNA"/>
</dbReference>